<protein>
    <recommendedName>
        <fullName evidence="2">LEM domain-containing protein</fullName>
    </recommendedName>
</protein>
<evidence type="ECO:0000259" key="2">
    <source>
        <dbReference type="PROSITE" id="PS50954"/>
    </source>
</evidence>
<gene>
    <name evidence="3" type="ORF">CYMTET_33908</name>
</gene>
<dbReference type="AlphaFoldDB" id="A0AAE0FC98"/>
<feature type="compositionally biased region" description="Acidic residues" evidence="1">
    <location>
        <begin position="80"/>
        <end position="90"/>
    </location>
</feature>
<dbReference type="InterPro" id="IPR003887">
    <property type="entry name" value="LEM_dom"/>
</dbReference>
<organism evidence="3 4">
    <name type="scientific">Cymbomonas tetramitiformis</name>
    <dbReference type="NCBI Taxonomy" id="36881"/>
    <lineage>
        <taxon>Eukaryota</taxon>
        <taxon>Viridiplantae</taxon>
        <taxon>Chlorophyta</taxon>
        <taxon>Pyramimonadophyceae</taxon>
        <taxon>Pyramimonadales</taxon>
        <taxon>Pyramimonadaceae</taxon>
        <taxon>Cymbomonas</taxon>
    </lineage>
</organism>
<accession>A0AAE0FC98</accession>
<evidence type="ECO:0000256" key="1">
    <source>
        <dbReference type="SAM" id="MobiDB-lite"/>
    </source>
</evidence>
<proteinExistence type="predicted"/>
<comment type="caution">
    <text evidence="3">The sequence shown here is derived from an EMBL/GenBank/DDBJ whole genome shotgun (WGS) entry which is preliminary data.</text>
</comment>
<evidence type="ECO:0000313" key="4">
    <source>
        <dbReference type="Proteomes" id="UP001190700"/>
    </source>
</evidence>
<dbReference type="EMBL" id="LGRX02021162">
    <property type="protein sequence ID" value="KAK3256990.1"/>
    <property type="molecule type" value="Genomic_DNA"/>
</dbReference>
<reference evidence="3 4" key="1">
    <citation type="journal article" date="2015" name="Genome Biol. Evol.">
        <title>Comparative Genomics of a Bacterivorous Green Alga Reveals Evolutionary Causalities and Consequences of Phago-Mixotrophic Mode of Nutrition.</title>
        <authorList>
            <person name="Burns J.A."/>
            <person name="Paasch A."/>
            <person name="Narechania A."/>
            <person name="Kim E."/>
        </authorList>
    </citation>
    <scope>NUCLEOTIDE SEQUENCE [LARGE SCALE GENOMIC DNA]</scope>
    <source>
        <strain evidence="3 4">PLY_AMNH</strain>
    </source>
</reference>
<dbReference type="PROSITE" id="PS50954">
    <property type="entry name" value="LEM"/>
    <property type="match status" value="1"/>
</dbReference>
<name>A0AAE0FC98_9CHLO</name>
<feature type="region of interest" description="Disordered" evidence="1">
    <location>
        <begin position="1"/>
        <end position="40"/>
    </location>
</feature>
<keyword evidence="4" id="KW-1185">Reference proteome</keyword>
<feature type="domain" description="LEM" evidence="2">
    <location>
        <begin position="118"/>
        <end position="163"/>
    </location>
</feature>
<feature type="region of interest" description="Disordered" evidence="1">
    <location>
        <begin position="69"/>
        <end position="96"/>
    </location>
</feature>
<sequence length="164" mass="18224">MAKSSAGRHAQRVAKRLEAKATRTTKFTNQKGGGKQTVARKGTSIAASAIQSSITSHGVPLHAIPELADKMIQSSSEAEQHDEAEEEEQETAEKKVRAIQKKLRQIDQLKQKPNLNEEQQLKLLSEDELKQELERLLPSAVGPVQDFPRLLKSKKLPKSKGNKR</sequence>
<dbReference type="Proteomes" id="UP001190700">
    <property type="component" value="Unassembled WGS sequence"/>
</dbReference>
<evidence type="ECO:0000313" key="3">
    <source>
        <dbReference type="EMBL" id="KAK3256990.1"/>
    </source>
</evidence>